<dbReference type="AlphaFoldDB" id="A0AAV7NTC8"/>
<name>A0AAV7NTC8_PLEWA</name>
<keyword evidence="2" id="KW-1185">Reference proteome</keyword>
<proteinExistence type="predicted"/>
<gene>
    <name evidence="1" type="ORF">NDU88_004309</name>
</gene>
<organism evidence="1 2">
    <name type="scientific">Pleurodeles waltl</name>
    <name type="common">Iberian ribbed newt</name>
    <dbReference type="NCBI Taxonomy" id="8319"/>
    <lineage>
        <taxon>Eukaryota</taxon>
        <taxon>Metazoa</taxon>
        <taxon>Chordata</taxon>
        <taxon>Craniata</taxon>
        <taxon>Vertebrata</taxon>
        <taxon>Euteleostomi</taxon>
        <taxon>Amphibia</taxon>
        <taxon>Batrachia</taxon>
        <taxon>Caudata</taxon>
        <taxon>Salamandroidea</taxon>
        <taxon>Salamandridae</taxon>
        <taxon>Pleurodelinae</taxon>
        <taxon>Pleurodeles</taxon>
    </lineage>
</organism>
<evidence type="ECO:0000313" key="1">
    <source>
        <dbReference type="EMBL" id="KAJ1116090.1"/>
    </source>
</evidence>
<comment type="caution">
    <text evidence="1">The sequence shown here is derived from an EMBL/GenBank/DDBJ whole genome shotgun (WGS) entry which is preliminary data.</text>
</comment>
<reference evidence="1" key="1">
    <citation type="journal article" date="2022" name="bioRxiv">
        <title>Sequencing and chromosome-scale assembly of the giantPleurodeles waltlgenome.</title>
        <authorList>
            <person name="Brown T."/>
            <person name="Elewa A."/>
            <person name="Iarovenko S."/>
            <person name="Subramanian E."/>
            <person name="Araus A.J."/>
            <person name="Petzold A."/>
            <person name="Susuki M."/>
            <person name="Suzuki K.-i.T."/>
            <person name="Hayashi T."/>
            <person name="Toyoda A."/>
            <person name="Oliveira C."/>
            <person name="Osipova E."/>
            <person name="Leigh N.D."/>
            <person name="Simon A."/>
            <person name="Yun M.H."/>
        </authorList>
    </citation>
    <scope>NUCLEOTIDE SEQUENCE</scope>
    <source>
        <strain evidence="1">20211129_DDA</strain>
        <tissue evidence="1">Liver</tissue>
    </source>
</reference>
<protein>
    <submittedName>
        <fullName evidence="1">Uncharacterized protein</fullName>
    </submittedName>
</protein>
<accession>A0AAV7NTC8</accession>
<dbReference type="EMBL" id="JANPWB010000012">
    <property type="protein sequence ID" value="KAJ1116090.1"/>
    <property type="molecule type" value="Genomic_DNA"/>
</dbReference>
<evidence type="ECO:0000313" key="2">
    <source>
        <dbReference type="Proteomes" id="UP001066276"/>
    </source>
</evidence>
<dbReference type="Proteomes" id="UP001066276">
    <property type="component" value="Chromosome 8"/>
</dbReference>
<sequence length="153" mass="16443">MTGRERAHSAGAMNMDRGAASKVIKDGIQVAKERWSFTSWGVGKTKEVMGARGPSGMGSDWGKSVPTKEYAGGAPVCEADGMELDYFEDSPEVGEIIDCDSDTEGGQVEVQGGSVNVPCPSVLQCKEKHRQTATERTVTRTWQGGRLWCGCRP</sequence>